<dbReference type="AlphaFoldDB" id="A0AAN6PD19"/>
<dbReference type="EMBL" id="MU854432">
    <property type="protein sequence ID" value="KAK4038352.1"/>
    <property type="molecule type" value="Genomic_DNA"/>
</dbReference>
<reference evidence="2" key="1">
    <citation type="journal article" date="2023" name="Mol. Phylogenet. Evol.">
        <title>Genome-scale phylogeny and comparative genomics of the fungal order Sordariales.</title>
        <authorList>
            <person name="Hensen N."/>
            <person name="Bonometti L."/>
            <person name="Westerberg I."/>
            <person name="Brannstrom I.O."/>
            <person name="Guillou S."/>
            <person name="Cros-Aarteil S."/>
            <person name="Calhoun S."/>
            <person name="Haridas S."/>
            <person name="Kuo A."/>
            <person name="Mondo S."/>
            <person name="Pangilinan J."/>
            <person name="Riley R."/>
            <person name="LaButti K."/>
            <person name="Andreopoulos B."/>
            <person name="Lipzen A."/>
            <person name="Chen C."/>
            <person name="Yan M."/>
            <person name="Daum C."/>
            <person name="Ng V."/>
            <person name="Clum A."/>
            <person name="Steindorff A."/>
            <person name="Ohm R.A."/>
            <person name="Martin F."/>
            <person name="Silar P."/>
            <person name="Natvig D.O."/>
            <person name="Lalanne C."/>
            <person name="Gautier V."/>
            <person name="Ament-Velasquez S.L."/>
            <person name="Kruys A."/>
            <person name="Hutchinson M.I."/>
            <person name="Powell A.J."/>
            <person name="Barry K."/>
            <person name="Miller A.N."/>
            <person name="Grigoriev I.V."/>
            <person name="Debuchy R."/>
            <person name="Gladieux P."/>
            <person name="Hiltunen Thoren M."/>
            <person name="Johannesson H."/>
        </authorList>
    </citation>
    <scope>NUCLEOTIDE SEQUENCE [LARGE SCALE GENOMIC DNA]</scope>
    <source>
        <strain evidence="2">CBS 284.82</strain>
    </source>
</reference>
<protein>
    <submittedName>
        <fullName evidence="1">Uncharacterized protein</fullName>
    </submittedName>
</protein>
<proteinExistence type="predicted"/>
<evidence type="ECO:0000313" key="2">
    <source>
        <dbReference type="Proteomes" id="UP001303115"/>
    </source>
</evidence>
<evidence type="ECO:0000313" key="1">
    <source>
        <dbReference type="EMBL" id="KAK4038352.1"/>
    </source>
</evidence>
<gene>
    <name evidence="1" type="ORF">C8A01DRAFT_37739</name>
</gene>
<organism evidence="1 2">
    <name type="scientific">Parachaetomium inaequale</name>
    <dbReference type="NCBI Taxonomy" id="2588326"/>
    <lineage>
        <taxon>Eukaryota</taxon>
        <taxon>Fungi</taxon>
        <taxon>Dikarya</taxon>
        <taxon>Ascomycota</taxon>
        <taxon>Pezizomycotina</taxon>
        <taxon>Sordariomycetes</taxon>
        <taxon>Sordariomycetidae</taxon>
        <taxon>Sordariales</taxon>
        <taxon>Chaetomiaceae</taxon>
        <taxon>Parachaetomium</taxon>
    </lineage>
</organism>
<comment type="caution">
    <text evidence="1">The sequence shown here is derived from an EMBL/GenBank/DDBJ whole genome shotgun (WGS) entry which is preliminary data.</text>
</comment>
<sequence>MWLQRVLLRLSIRTKKPRFREINWVDDGEVRPVTRGKAKQFGVLEDTAPRIRFRGPAAYRMNSNLSYSSQAPLTMDEVTRSKAASQGRRWKLVSITTE</sequence>
<dbReference type="Proteomes" id="UP001303115">
    <property type="component" value="Unassembled WGS sequence"/>
</dbReference>
<keyword evidence="2" id="KW-1185">Reference proteome</keyword>
<name>A0AAN6PD19_9PEZI</name>
<accession>A0AAN6PD19</accession>